<evidence type="ECO:0008006" key="4">
    <source>
        <dbReference type="Google" id="ProtNLM"/>
    </source>
</evidence>
<evidence type="ECO:0000256" key="1">
    <source>
        <dbReference type="SAM" id="MobiDB-lite"/>
    </source>
</evidence>
<dbReference type="EMBL" id="LVLJ01000437">
    <property type="protein sequence ID" value="OAE34222.1"/>
    <property type="molecule type" value="Genomic_DNA"/>
</dbReference>
<sequence length="290" mass="31194">MTTIISASAHLANCRQLLALQLPNDGQFLPSGVVPKSKFSVTLSQEHLSSRFRNGGRKCAYAGRELAVPLSSSKETGPLSPDDESASPSTSTVDVKAVEDIRGGLDVGAEAFSLLQTRRFWLGTSVATLVALGGNLGGLTSAIFNTNPDFSRSVRADLLFPVKGFKRCLETSQGFEFVYPSNWVGDQRLVYRAVERAERERSLDLPPIQGERQRNQRRSSDPIVAFGPPGTEGELNVSVVVAPVFPGFSSCLLVILCSADSMLFPLPSFAGLDVPQEVSDFPGPLVFFVA</sequence>
<comment type="caution">
    <text evidence="2">The sequence shown here is derived from an EMBL/GenBank/DDBJ whole genome shotgun (WGS) entry which is preliminary data.</text>
</comment>
<accession>A0A176WPI5</accession>
<keyword evidence="3" id="KW-1185">Reference proteome</keyword>
<dbReference type="PANTHER" id="PTHR31407:SF16">
    <property type="entry name" value="PSBP DOMAIN-CONTAINING PROTEIN 7, CHLOROPLASTIC"/>
    <property type="match status" value="1"/>
</dbReference>
<reference evidence="2" key="1">
    <citation type="submission" date="2016-03" db="EMBL/GenBank/DDBJ databases">
        <title>Mechanisms controlling the formation of the plant cell surface in tip-growing cells are functionally conserved among land plants.</title>
        <authorList>
            <person name="Honkanen S."/>
            <person name="Jones V.A."/>
            <person name="Morieri G."/>
            <person name="Champion C."/>
            <person name="Hetherington A.J."/>
            <person name="Kelly S."/>
            <person name="Saint-Marcoux D."/>
            <person name="Proust H."/>
            <person name="Prescott H."/>
            <person name="Dolan L."/>
        </authorList>
    </citation>
    <scope>NUCLEOTIDE SEQUENCE [LARGE SCALE GENOMIC DNA]</scope>
    <source>
        <tissue evidence="2">Whole gametophyte</tissue>
    </source>
</reference>
<protein>
    <recommendedName>
        <fullName evidence="4">PsbP C-terminal domain-containing protein</fullName>
    </recommendedName>
</protein>
<evidence type="ECO:0000313" key="3">
    <source>
        <dbReference type="Proteomes" id="UP000077202"/>
    </source>
</evidence>
<organism evidence="2 3">
    <name type="scientific">Marchantia polymorpha subsp. ruderalis</name>
    <dbReference type="NCBI Taxonomy" id="1480154"/>
    <lineage>
        <taxon>Eukaryota</taxon>
        <taxon>Viridiplantae</taxon>
        <taxon>Streptophyta</taxon>
        <taxon>Embryophyta</taxon>
        <taxon>Marchantiophyta</taxon>
        <taxon>Marchantiopsida</taxon>
        <taxon>Marchantiidae</taxon>
        <taxon>Marchantiales</taxon>
        <taxon>Marchantiaceae</taxon>
        <taxon>Marchantia</taxon>
    </lineage>
</organism>
<dbReference type="Gene3D" id="3.40.1000.10">
    <property type="entry name" value="Mog1/PsbP, alpha/beta/alpha sandwich"/>
    <property type="match status" value="1"/>
</dbReference>
<dbReference type="PANTHER" id="PTHR31407">
    <property type="match status" value="1"/>
</dbReference>
<dbReference type="AlphaFoldDB" id="A0A176WPI5"/>
<name>A0A176WPI5_MARPO</name>
<feature type="region of interest" description="Disordered" evidence="1">
    <location>
        <begin position="202"/>
        <end position="227"/>
    </location>
</feature>
<proteinExistence type="predicted"/>
<feature type="compositionally biased region" description="Basic and acidic residues" evidence="1">
    <location>
        <begin position="211"/>
        <end position="220"/>
    </location>
</feature>
<dbReference type="Proteomes" id="UP000077202">
    <property type="component" value="Unassembled WGS sequence"/>
</dbReference>
<gene>
    <name evidence="2" type="ORF">AXG93_1099s1010</name>
</gene>
<feature type="region of interest" description="Disordered" evidence="1">
    <location>
        <begin position="71"/>
        <end position="93"/>
    </location>
</feature>
<evidence type="ECO:0000313" key="2">
    <source>
        <dbReference type="EMBL" id="OAE34222.1"/>
    </source>
</evidence>